<dbReference type="PROSITE" id="PS51257">
    <property type="entry name" value="PROKAR_LIPOPROTEIN"/>
    <property type="match status" value="1"/>
</dbReference>
<organism evidence="2 3">
    <name type="scientific">Proteiniclasticum sediminis</name>
    <dbReference type="NCBI Taxonomy" id="2804028"/>
    <lineage>
        <taxon>Bacteria</taxon>
        <taxon>Bacillati</taxon>
        <taxon>Bacillota</taxon>
        <taxon>Clostridia</taxon>
        <taxon>Eubacteriales</taxon>
        <taxon>Clostridiaceae</taxon>
        <taxon>Proteiniclasticum</taxon>
    </lineage>
</organism>
<dbReference type="EMBL" id="JAGSCS010000017">
    <property type="protein sequence ID" value="MBR0576948.1"/>
    <property type="molecule type" value="Genomic_DNA"/>
</dbReference>
<dbReference type="RefSeq" id="WP_211802366.1">
    <property type="nucleotide sequence ID" value="NZ_JAGSCS010000017.1"/>
</dbReference>
<keyword evidence="3" id="KW-1185">Reference proteome</keyword>
<gene>
    <name evidence="2" type="ORF">KCG48_11540</name>
</gene>
<feature type="chain" id="PRO_5038635595" evidence="1">
    <location>
        <begin position="24"/>
        <end position="177"/>
    </location>
</feature>
<evidence type="ECO:0000313" key="3">
    <source>
        <dbReference type="Proteomes" id="UP000675379"/>
    </source>
</evidence>
<evidence type="ECO:0000256" key="1">
    <source>
        <dbReference type="SAM" id="SignalP"/>
    </source>
</evidence>
<protein>
    <submittedName>
        <fullName evidence="2">Uncharacterized protein</fullName>
    </submittedName>
</protein>
<reference evidence="2" key="1">
    <citation type="submission" date="2021-04" db="EMBL/GenBank/DDBJ databases">
        <title>Proteiniclasticum sedimins sp. nov., an obligate anaerobic bacterium isolated from anaerobic sludge.</title>
        <authorList>
            <person name="Liu J."/>
        </authorList>
    </citation>
    <scope>NUCLEOTIDE SEQUENCE</scope>
    <source>
        <strain evidence="2">BAD-10</strain>
    </source>
</reference>
<feature type="signal peptide" evidence="1">
    <location>
        <begin position="1"/>
        <end position="23"/>
    </location>
</feature>
<dbReference type="Proteomes" id="UP000675379">
    <property type="component" value="Unassembled WGS sequence"/>
</dbReference>
<name>A0A941CTF7_9CLOT</name>
<evidence type="ECO:0000313" key="2">
    <source>
        <dbReference type="EMBL" id="MBR0576948.1"/>
    </source>
</evidence>
<comment type="caution">
    <text evidence="2">The sequence shown here is derived from an EMBL/GenBank/DDBJ whole genome shotgun (WGS) entry which is preliminary data.</text>
</comment>
<dbReference type="AlphaFoldDB" id="A0A941CTF7"/>
<keyword evidence="1" id="KW-0732">Signal</keyword>
<proteinExistence type="predicted"/>
<sequence length="177" mass="19387">MKKLLIILAMLLLTACASFPETAAAPEMKGNTPPEVSLDKSLALDAVLNFRTSDSMEMKSENLIIKTYAEFEAYLAEYAVLDNPFFIDEKSLSALKKIDEATFEKDGLIVVILVESSGSNSVLGENLVIKGNVAEAFINRREAQIGTADIATRHVVYVVSQEELKDVTEVKVTLSLK</sequence>
<accession>A0A941CTF7</accession>